<dbReference type="AlphaFoldDB" id="M5BWD0"/>
<feature type="compositionally biased region" description="Basic residues" evidence="1">
    <location>
        <begin position="15"/>
        <end position="27"/>
    </location>
</feature>
<organism evidence="2 3">
    <name type="scientific">Thanatephorus cucumeris (strain AG1-IB / isolate 7/3/14)</name>
    <name type="common">Lettuce bottom rot fungus</name>
    <name type="synonym">Rhizoctonia solani</name>
    <dbReference type="NCBI Taxonomy" id="1108050"/>
    <lineage>
        <taxon>Eukaryota</taxon>
        <taxon>Fungi</taxon>
        <taxon>Dikarya</taxon>
        <taxon>Basidiomycota</taxon>
        <taxon>Agaricomycotina</taxon>
        <taxon>Agaricomycetes</taxon>
        <taxon>Cantharellales</taxon>
        <taxon>Ceratobasidiaceae</taxon>
        <taxon>Rhizoctonia</taxon>
        <taxon>Rhizoctonia solani AG-1</taxon>
    </lineage>
</organism>
<feature type="compositionally biased region" description="Low complexity" evidence="1">
    <location>
        <begin position="37"/>
        <end position="50"/>
    </location>
</feature>
<gene>
    <name evidence="2" type="ORF">BN14_04928</name>
</gene>
<comment type="caution">
    <text evidence="2">The sequence shown here is derived from an EMBL/GenBank/DDBJ whole genome shotgun (WGS) entry which is preliminary data.</text>
</comment>
<name>M5BWD0_THACB</name>
<reference evidence="2 3" key="1">
    <citation type="journal article" date="2013" name="J. Biotechnol.">
        <title>Establishment and interpretation of the genome sequence of the phytopathogenic fungus Rhizoctonia solani AG1-IB isolate 7/3/14.</title>
        <authorList>
            <person name="Wibberg D.W."/>
            <person name="Jelonek L.J."/>
            <person name="Rupp O.R."/>
            <person name="Hennig M.H."/>
            <person name="Eikmeyer F.E."/>
            <person name="Goesmann A.G."/>
            <person name="Hartmann A.H."/>
            <person name="Borriss R.B."/>
            <person name="Grosch R.G."/>
            <person name="Puehler A.P."/>
            <person name="Schlueter A.S."/>
        </authorList>
    </citation>
    <scope>NUCLEOTIDE SEQUENCE [LARGE SCALE GENOMIC DNA]</scope>
    <source>
        <strain evidence="3">AG1-IB / isolate 7/3/14</strain>
    </source>
</reference>
<protein>
    <submittedName>
        <fullName evidence="2">Uncharacterized protein</fullName>
    </submittedName>
</protein>
<evidence type="ECO:0000256" key="1">
    <source>
        <dbReference type="SAM" id="MobiDB-lite"/>
    </source>
</evidence>
<dbReference type="EMBL" id="CAOJ01007143">
    <property type="protein sequence ID" value="CCO30895.1"/>
    <property type="molecule type" value="Genomic_DNA"/>
</dbReference>
<accession>M5BWD0</accession>
<evidence type="ECO:0000313" key="3">
    <source>
        <dbReference type="Proteomes" id="UP000012065"/>
    </source>
</evidence>
<dbReference type="HOGENOM" id="CLU_2063088_0_0_1"/>
<feature type="compositionally biased region" description="Polar residues" evidence="1">
    <location>
        <begin position="78"/>
        <end position="88"/>
    </location>
</feature>
<evidence type="ECO:0000313" key="2">
    <source>
        <dbReference type="EMBL" id="CCO30895.1"/>
    </source>
</evidence>
<feature type="region of interest" description="Disordered" evidence="1">
    <location>
        <begin position="1"/>
        <end position="89"/>
    </location>
</feature>
<dbReference type="Proteomes" id="UP000012065">
    <property type="component" value="Unassembled WGS sequence"/>
</dbReference>
<sequence length="119" mass="12337">MAGNDTGPKNAPKSPSKRQQKRPKAKAKPVLDSDMPSKSTAAHLSASASAPGSMVIGNSVVPPSPVKKKARKNKAIPDSTTTTNTHVITGSLYENPICLGVLRSSAGLSPNQSSLQEPH</sequence>
<proteinExistence type="predicted"/>